<dbReference type="RefSeq" id="WP_394849330.1">
    <property type="nucleotide sequence ID" value="NZ_CP089982.1"/>
</dbReference>
<dbReference type="Proteomes" id="UP001379533">
    <property type="component" value="Chromosome"/>
</dbReference>
<dbReference type="Pfam" id="PF01475">
    <property type="entry name" value="FUR"/>
    <property type="match status" value="1"/>
</dbReference>
<dbReference type="SUPFAM" id="SSF46785">
    <property type="entry name" value="Winged helix' DNA-binding domain"/>
    <property type="match status" value="1"/>
</dbReference>
<keyword evidence="9" id="KW-1185">Reference proteome</keyword>
<comment type="similarity">
    <text evidence="1">Belongs to the Fur family.</text>
</comment>
<dbReference type="InterPro" id="IPR036388">
    <property type="entry name" value="WH-like_DNA-bd_sf"/>
</dbReference>
<protein>
    <submittedName>
        <fullName evidence="8">Transcriptional repressor</fullName>
    </submittedName>
</protein>
<evidence type="ECO:0000313" key="8">
    <source>
        <dbReference type="EMBL" id="WXA98717.1"/>
    </source>
</evidence>
<keyword evidence="3" id="KW-0862">Zinc</keyword>
<sequence>MKSKEAGDQPSSAGEPPREERIAQMMSDLRTLGLKLTPQRRAIVEQFACDPSHPTAQELFDRLHREFPTMSFATVYNTLDALTAANLAGTLRLDGHAARFDPNRMPHHHAVCDTCGVIVDIPAETLTPSDAAAQSVRERADGFHVRAVEQVYRGICGACARKARA</sequence>
<name>A0ABZ2KJ65_9BACT</name>
<dbReference type="Gene3D" id="3.30.1490.190">
    <property type="match status" value="1"/>
</dbReference>
<keyword evidence="2" id="KW-0678">Repressor</keyword>
<accession>A0ABZ2KJ65</accession>
<dbReference type="Gene3D" id="1.10.10.10">
    <property type="entry name" value="Winged helix-like DNA-binding domain superfamily/Winged helix DNA-binding domain"/>
    <property type="match status" value="1"/>
</dbReference>
<evidence type="ECO:0000313" key="9">
    <source>
        <dbReference type="Proteomes" id="UP001379533"/>
    </source>
</evidence>
<evidence type="ECO:0000256" key="2">
    <source>
        <dbReference type="ARBA" id="ARBA00022491"/>
    </source>
</evidence>
<dbReference type="PANTHER" id="PTHR33202:SF7">
    <property type="entry name" value="FERRIC UPTAKE REGULATION PROTEIN"/>
    <property type="match status" value="1"/>
</dbReference>
<dbReference type="InterPro" id="IPR036390">
    <property type="entry name" value="WH_DNA-bd_sf"/>
</dbReference>
<dbReference type="PANTHER" id="PTHR33202">
    <property type="entry name" value="ZINC UPTAKE REGULATION PROTEIN"/>
    <property type="match status" value="1"/>
</dbReference>
<feature type="region of interest" description="Disordered" evidence="7">
    <location>
        <begin position="1"/>
        <end position="20"/>
    </location>
</feature>
<proteinExistence type="inferred from homology"/>
<dbReference type="CDD" id="cd07153">
    <property type="entry name" value="Fur_like"/>
    <property type="match status" value="1"/>
</dbReference>
<dbReference type="InterPro" id="IPR002481">
    <property type="entry name" value="FUR"/>
</dbReference>
<evidence type="ECO:0000256" key="3">
    <source>
        <dbReference type="ARBA" id="ARBA00022833"/>
    </source>
</evidence>
<evidence type="ECO:0000256" key="5">
    <source>
        <dbReference type="ARBA" id="ARBA00023125"/>
    </source>
</evidence>
<gene>
    <name evidence="8" type="ORF">LZC95_18020</name>
</gene>
<keyword evidence="5" id="KW-0238">DNA-binding</keyword>
<evidence type="ECO:0000256" key="1">
    <source>
        <dbReference type="ARBA" id="ARBA00007957"/>
    </source>
</evidence>
<keyword evidence="6" id="KW-0804">Transcription</keyword>
<organism evidence="8 9">
    <name type="scientific">Pendulispora brunnea</name>
    <dbReference type="NCBI Taxonomy" id="2905690"/>
    <lineage>
        <taxon>Bacteria</taxon>
        <taxon>Pseudomonadati</taxon>
        <taxon>Myxococcota</taxon>
        <taxon>Myxococcia</taxon>
        <taxon>Myxococcales</taxon>
        <taxon>Sorangiineae</taxon>
        <taxon>Pendulisporaceae</taxon>
        <taxon>Pendulispora</taxon>
    </lineage>
</organism>
<evidence type="ECO:0000256" key="6">
    <source>
        <dbReference type="ARBA" id="ARBA00023163"/>
    </source>
</evidence>
<evidence type="ECO:0000256" key="7">
    <source>
        <dbReference type="SAM" id="MobiDB-lite"/>
    </source>
</evidence>
<dbReference type="InterPro" id="IPR043135">
    <property type="entry name" value="Fur_C"/>
</dbReference>
<evidence type="ECO:0000256" key="4">
    <source>
        <dbReference type="ARBA" id="ARBA00023015"/>
    </source>
</evidence>
<reference evidence="8 9" key="1">
    <citation type="submission" date="2021-12" db="EMBL/GenBank/DDBJ databases">
        <title>Discovery of the Pendulisporaceae a myxobacterial family with distinct sporulation behavior and unique specialized metabolism.</title>
        <authorList>
            <person name="Garcia R."/>
            <person name="Popoff A."/>
            <person name="Bader C.D."/>
            <person name="Loehr J."/>
            <person name="Walesch S."/>
            <person name="Walt C."/>
            <person name="Boldt J."/>
            <person name="Bunk B."/>
            <person name="Haeckl F.J.F.P.J."/>
            <person name="Gunesch A.P."/>
            <person name="Birkelbach J."/>
            <person name="Nuebel U."/>
            <person name="Pietschmann T."/>
            <person name="Bach T."/>
            <person name="Mueller R."/>
        </authorList>
    </citation>
    <scope>NUCLEOTIDE SEQUENCE [LARGE SCALE GENOMIC DNA]</scope>
    <source>
        <strain evidence="8 9">MSr12523</strain>
    </source>
</reference>
<dbReference type="EMBL" id="CP089982">
    <property type="protein sequence ID" value="WXA98717.1"/>
    <property type="molecule type" value="Genomic_DNA"/>
</dbReference>
<keyword evidence="4" id="KW-0805">Transcription regulation</keyword>